<dbReference type="Gene3D" id="1.10.555.10">
    <property type="entry name" value="Rho GTPase activation protein"/>
    <property type="match status" value="1"/>
</dbReference>
<evidence type="ECO:0000256" key="2">
    <source>
        <dbReference type="SAM" id="Coils"/>
    </source>
</evidence>
<accession>A0A168SD05</accession>
<feature type="domain" description="Rho-GAP" evidence="6">
    <location>
        <begin position="816"/>
        <end position="1018"/>
    </location>
</feature>
<feature type="coiled-coil region" evidence="2">
    <location>
        <begin position="23"/>
        <end position="50"/>
    </location>
</feature>
<evidence type="ECO:0000256" key="3">
    <source>
        <dbReference type="SAM" id="MobiDB-lite"/>
    </source>
</evidence>
<sequence>MSAPTVDEFNQLRAQNEQLWKIIERQRTMIQSLQKENSHLAAERDGLQDNVNTFERARKQRASVLFSPEALKAMMTDVDDEPSPMPPPRSPYRSNSGKPEPHQPLKAHKEQLQRQKGKQLNFSLDTSDTTLSASNNQQTPTSPRNVILEKDAQHMQKFKAKPSSPSFVMPMPSVSSPIATNTPIDEASLSSSFSSSTSSFLRPTSPPDCTSNGPHQRNGPNNSNRSKRESHIFFSPPPGLPPPPPPPLADIGHDLHASIGQAIDPSFAPPPPPIPSQHSMSSASATTTTSSSSISSSTTGPFAGGITNIAVKVLGSNIRQNDKSREVISFIISVGKKPDEFNTEFEELWRVEKLYSHFLELDSKLKSSHRSMANRIAKLPDKALFTTNSPSKVDRRKAALEQYLHHIVLLPLEDSSDLCEFLSTNVVDSDVMYSRTGRKEGYLTKRGKNFGGWKTRYFVLHGSSLEYYESKDGNHLGTIRLVNARIGRQTPGTSTDENSSYRHAFLIVEQKRSNSSQMYRHILCAESDQDRDDWVDALFKNVTLEEEKQYLASSSNEYVPYSDAPPPVMKKKPTKSMSSKSATSTKSGSSYDSDFDKLRPSMLAQDASEIGVALSGPPPPPPPPPTVINESSESLPSSWSSGTLPPPPIVFDQRTSLDQPRNTAYTMPLNGGSHGNSNSLQPRTPHSLTRRSSMVNLLNTENEEEIILPTRAMSPSPAFGRESEELLGDDLPEKKTKHKRMTFWGKKMFNNNSNEALVVPSRPSPSSSTSTTNEAVAPETGASSGFRGFLSRPSHENSRSSSNSKDTPPQHPVFGVPLEESVRVSRVSDTYQLPSIVFRCLEYLDAKKAILEEGLYRLSGSNIMMKSLKQKFDLEGDINLLAAKEEYDVHAIAGLLKMWLRELPTSVLTREHRMDFLHVIDLLDRKDRVNELGRLVSLLPIANYTLLRALTAHLIQVVQHSDVNKMTMRNVSIVFSPTLGIPGTIFNLLMSEFDYIFWTTEDGDAAPRMILDDENTVYETPTKVMEDDPAPPPIIVAHDQPPAAEESECATEPPSNKLGRKPTLQLKDGRSNRNSVNYREAAPNTIVELEKHHHHNHHHHGQLMLDEIEDEVNDLALTDDDYSIVSSDDKLQATAITI</sequence>
<dbReference type="OrthoDB" id="185175at2759"/>
<dbReference type="SMART" id="SM00312">
    <property type="entry name" value="PX"/>
    <property type="match status" value="1"/>
</dbReference>
<dbReference type="Pfam" id="PF00169">
    <property type="entry name" value="PH"/>
    <property type="match status" value="1"/>
</dbReference>
<evidence type="ECO:0000259" key="5">
    <source>
        <dbReference type="PROSITE" id="PS50195"/>
    </source>
</evidence>
<gene>
    <name evidence="7" type="primary">ABSGL_13916.1 scaffold 14340</name>
</gene>
<feature type="domain" description="PH" evidence="4">
    <location>
        <begin position="436"/>
        <end position="543"/>
    </location>
</feature>
<dbReference type="Pfam" id="PF00620">
    <property type="entry name" value="RhoGAP"/>
    <property type="match status" value="1"/>
</dbReference>
<feature type="compositionally biased region" description="Low complexity" evidence="3">
    <location>
        <begin position="575"/>
        <end position="592"/>
    </location>
</feature>
<dbReference type="InterPro" id="IPR050729">
    <property type="entry name" value="Rho-GAP"/>
</dbReference>
<dbReference type="InParanoid" id="A0A168SD05"/>
<evidence type="ECO:0008006" key="9">
    <source>
        <dbReference type="Google" id="ProtNLM"/>
    </source>
</evidence>
<dbReference type="OMA" id="KANRMTF"/>
<dbReference type="SUPFAM" id="SSF48350">
    <property type="entry name" value="GTPase activation domain, GAP"/>
    <property type="match status" value="1"/>
</dbReference>
<dbReference type="GO" id="GO:0005096">
    <property type="term" value="F:GTPase activator activity"/>
    <property type="evidence" value="ECO:0007669"/>
    <property type="project" value="UniProtKB-KW"/>
</dbReference>
<dbReference type="Gene3D" id="2.30.29.30">
    <property type="entry name" value="Pleckstrin-homology domain (PH domain)/Phosphotyrosine-binding domain (PTB)"/>
    <property type="match status" value="1"/>
</dbReference>
<reference evidence="7" key="1">
    <citation type="submission" date="2016-04" db="EMBL/GenBank/DDBJ databases">
        <authorList>
            <person name="Evans L.H."/>
            <person name="Alamgir A."/>
            <person name="Owens N."/>
            <person name="Weber N.D."/>
            <person name="Virtaneva K."/>
            <person name="Barbian K."/>
            <person name="Babar A."/>
            <person name="Rosenke K."/>
        </authorList>
    </citation>
    <scope>NUCLEOTIDE SEQUENCE [LARGE SCALE GENOMIC DNA]</scope>
    <source>
        <strain evidence="7">CBS 101.48</strain>
    </source>
</reference>
<feature type="region of interest" description="Disordered" evidence="3">
    <location>
        <begin position="756"/>
        <end position="815"/>
    </location>
</feature>
<dbReference type="SUPFAM" id="SSF64268">
    <property type="entry name" value="PX domain"/>
    <property type="match status" value="1"/>
</dbReference>
<dbReference type="InterPro" id="IPR000198">
    <property type="entry name" value="RhoGAP_dom"/>
</dbReference>
<feature type="compositionally biased region" description="Pro residues" evidence="3">
    <location>
        <begin position="235"/>
        <end position="248"/>
    </location>
</feature>
<keyword evidence="2" id="KW-0175">Coiled coil</keyword>
<dbReference type="SMART" id="SM00233">
    <property type="entry name" value="PH"/>
    <property type="match status" value="1"/>
</dbReference>
<dbReference type="CDD" id="cd13277">
    <property type="entry name" value="PH_Bem3"/>
    <property type="match status" value="1"/>
</dbReference>
<organism evidence="7">
    <name type="scientific">Absidia glauca</name>
    <name type="common">Pin mould</name>
    <dbReference type="NCBI Taxonomy" id="4829"/>
    <lineage>
        <taxon>Eukaryota</taxon>
        <taxon>Fungi</taxon>
        <taxon>Fungi incertae sedis</taxon>
        <taxon>Mucoromycota</taxon>
        <taxon>Mucoromycotina</taxon>
        <taxon>Mucoromycetes</taxon>
        <taxon>Mucorales</taxon>
        <taxon>Cunninghamellaceae</taxon>
        <taxon>Absidia</taxon>
    </lineage>
</organism>
<feature type="compositionally biased region" description="Low complexity" evidence="3">
    <location>
        <begin position="276"/>
        <end position="299"/>
    </location>
</feature>
<feature type="region of interest" description="Disordered" evidence="3">
    <location>
        <begin position="553"/>
        <end position="596"/>
    </location>
</feature>
<feature type="compositionally biased region" description="Low complexity" evidence="3">
    <location>
        <begin position="760"/>
        <end position="772"/>
    </location>
</feature>
<feature type="compositionally biased region" description="Basic and acidic residues" evidence="3">
    <location>
        <begin position="99"/>
        <end position="113"/>
    </location>
</feature>
<dbReference type="InterPro" id="IPR036871">
    <property type="entry name" value="PX_dom_sf"/>
</dbReference>
<evidence type="ECO:0000313" key="7">
    <source>
        <dbReference type="EMBL" id="SAM08254.1"/>
    </source>
</evidence>
<feature type="compositionally biased region" description="Pro residues" evidence="3">
    <location>
        <begin position="616"/>
        <end position="626"/>
    </location>
</feature>
<dbReference type="InterPro" id="IPR008936">
    <property type="entry name" value="Rho_GTPase_activation_prot"/>
</dbReference>
<dbReference type="AlphaFoldDB" id="A0A168SD05"/>
<dbReference type="InterPro" id="IPR001683">
    <property type="entry name" value="PX_dom"/>
</dbReference>
<dbReference type="Pfam" id="PF00787">
    <property type="entry name" value="PX"/>
    <property type="match status" value="1"/>
</dbReference>
<name>A0A168SD05_ABSGL</name>
<dbReference type="GO" id="GO:0005737">
    <property type="term" value="C:cytoplasm"/>
    <property type="evidence" value="ECO:0007669"/>
    <property type="project" value="TreeGrafter"/>
</dbReference>
<feature type="region of interest" description="Disordered" evidence="3">
    <location>
        <begin position="1041"/>
        <end position="1079"/>
    </location>
</feature>
<keyword evidence="8" id="KW-1185">Reference proteome</keyword>
<feature type="domain" description="PX" evidence="5">
    <location>
        <begin position="308"/>
        <end position="429"/>
    </location>
</feature>
<dbReference type="Proteomes" id="UP000078561">
    <property type="component" value="Unassembled WGS sequence"/>
</dbReference>
<dbReference type="CDD" id="cd06093">
    <property type="entry name" value="PX_domain"/>
    <property type="match status" value="1"/>
</dbReference>
<dbReference type="PROSITE" id="PS50238">
    <property type="entry name" value="RHOGAP"/>
    <property type="match status" value="1"/>
</dbReference>
<feature type="compositionally biased region" description="Low complexity" evidence="3">
    <location>
        <begin position="630"/>
        <end position="643"/>
    </location>
</feature>
<dbReference type="STRING" id="4829.A0A168SD05"/>
<protein>
    <recommendedName>
        <fullName evidence="9">RhoGAP-domain-containing protein</fullName>
    </recommendedName>
</protein>
<dbReference type="SMART" id="SM00324">
    <property type="entry name" value="RhoGAP"/>
    <property type="match status" value="1"/>
</dbReference>
<dbReference type="EMBL" id="LT554889">
    <property type="protein sequence ID" value="SAM08254.1"/>
    <property type="molecule type" value="Genomic_DNA"/>
</dbReference>
<dbReference type="PANTHER" id="PTHR23176:SF129">
    <property type="entry name" value="RHO GTPASE ACTIVATING PROTEIN AT 16F, ISOFORM E-RELATED"/>
    <property type="match status" value="1"/>
</dbReference>
<feature type="compositionally biased region" description="Polar residues" evidence="3">
    <location>
        <begin position="207"/>
        <end position="224"/>
    </location>
</feature>
<dbReference type="InterPro" id="IPR001849">
    <property type="entry name" value="PH_domain"/>
</dbReference>
<dbReference type="PROSITE" id="PS50003">
    <property type="entry name" value="PH_DOMAIN"/>
    <property type="match status" value="1"/>
</dbReference>
<feature type="compositionally biased region" description="Low complexity" evidence="3">
    <location>
        <begin position="188"/>
        <end position="203"/>
    </location>
</feature>
<dbReference type="SUPFAM" id="SSF50729">
    <property type="entry name" value="PH domain-like"/>
    <property type="match status" value="1"/>
</dbReference>
<dbReference type="GO" id="GO:0007165">
    <property type="term" value="P:signal transduction"/>
    <property type="evidence" value="ECO:0007669"/>
    <property type="project" value="InterPro"/>
</dbReference>
<evidence type="ECO:0000259" key="4">
    <source>
        <dbReference type="PROSITE" id="PS50003"/>
    </source>
</evidence>
<evidence type="ECO:0000256" key="1">
    <source>
        <dbReference type="ARBA" id="ARBA00022468"/>
    </source>
</evidence>
<keyword evidence="1" id="KW-0343">GTPase activation</keyword>
<dbReference type="PANTHER" id="PTHR23176">
    <property type="entry name" value="RHO/RAC/CDC GTPASE-ACTIVATING PROTEIN"/>
    <property type="match status" value="1"/>
</dbReference>
<dbReference type="GO" id="GO:0035091">
    <property type="term" value="F:phosphatidylinositol binding"/>
    <property type="evidence" value="ECO:0007669"/>
    <property type="project" value="InterPro"/>
</dbReference>
<evidence type="ECO:0000259" key="6">
    <source>
        <dbReference type="PROSITE" id="PS50238"/>
    </source>
</evidence>
<dbReference type="Gene3D" id="3.30.1520.10">
    <property type="entry name" value="Phox-like domain"/>
    <property type="match status" value="1"/>
</dbReference>
<dbReference type="PROSITE" id="PS50195">
    <property type="entry name" value="PX"/>
    <property type="match status" value="1"/>
</dbReference>
<feature type="region of interest" description="Disordered" evidence="3">
    <location>
        <begin position="76"/>
        <end position="116"/>
    </location>
</feature>
<proteinExistence type="predicted"/>
<feature type="region of interest" description="Disordered" evidence="3">
    <location>
        <begin position="155"/>
        <end position="299"/>
    </location>
</feature>
<feature type="compositionally biased region" description="Low complexity" evidence="3">
    <location>
        <begin position="162"/>
        <end position="177"/>
    </location>
</feature>
<evidence type="ECO:0000313" key="8">
    <source>
        <dbReference type="Proteomes" id="UP000078561"/>
    </source>
</evidence>
<dbReference type="FunCoup" id="A0A168SD05">
    <property type="interactions" value="432"/>
</dbReference>
<dbReference type="InterPro" id="IPR011993">
    <property type="entry name" value="PH-like_dom_sf"/>
</dbReference>
<feature type="region of interest" description="Disordered" evidence="3">
    <location>
        <begin position="611"/>
        <end position="654"/>
    </location>
</feature>